<comment type="subcellular location">
    <subcellularLocation>
        <location evidence="1">Membrane</location>
        <topology evidence="1">Multi-pass membrane protein</topology>
    </subcellularLocation>
</comment>
<dbReference type="PANTHER" id="PTHR31326:SF1">
    <property type="entry name" value="PROTEIN CLT2, CHLOROPLASTIC"/>
    <property type="match status" value="1"/>
</dbReference>
<evidence type="ECO:0000313" key="9">
    <source>
        <dbReference type="EMBL" id="KAL1521444.1"/>
    </source>
</evidence>
<keyword evidence="3" id="KW-0813">Transport</keyword>
<evidence type="ECO:0000313" key="10">
    <source>
        <dbReference type="Proteomes" id="UP001515480"/>
    </source>
</evidence>
<dbReference type="InterPro" id="IPR037185">
    <property type="entry name" value="EmrE-like"/>
</dbReference>
<evidence type="ECO:0000256" key="2">
    <source>
        <dbReference type="ARBA" id="ARBA00006690"/>
    </source>
</evidence>
<name>A0AB34JHS6_PRYPA</name>
<feature type="transmembrane region" description="Helical" evidence="8">
    <location>
        <begin position="17"/>
        <end position="36"/>
    </location>
</feature>
<dbReference type="Pfam" id="PF08627">
    <property type="entry name" value="CRT-like"/>
    <property type="match status" value="1"/>
</dbReference>
<feature type="transmembrane region" description="Helical" evidence="8">
    <location>
        <begin position="224"/>
        <end position="246"/>
    </location>
</feature>
<proteinExistence type="inferred from homology"/>
<evidence type="ECO:0000256" key="3">
    <source>
        <dbReference type="ARBA" id="ARBA00022448"/>
    </source>
</evidence>
<evidence type="ECO:0000256" key="1">
    <source>
        <dbReference type="ARBA" id="ARBA00004141"/>
    </source>
</evidence>
<evidence type="ECO:0008006" key="11">
    <source>
        <dbReference type="Google" id="ProtNLM"/>
    </source>
</evidence>
<feature type="compositionally biased region" description="Polar residues" evidence="7">
    <location>
        <begin position="397"/>
        <end position="407"/>
    </location>
</feature>
<evidence type="ECO:0000256" key="6">
    <source>
        <dbReference type="ARBA" id="ARBA00023136"/>
    </source>
</evidence>
<dbReference type="PANTHER" id="PTHR31326">
    <property type="entry name" value="PROTEIN CLT2, CHLOROPLASTIC"/>
    <property type="match status" value="1"/>
</dbReference>
<evidence type="ECO:0000256" key="8">
    <source>
        <dbReference type="SAM" id="Phobius"/>
    </source>
</evidence>
<dbReference type="SUPFAM" id="SSF103481">
    <property type="entry name" value="Multidrug resistance efflux transporter EmrE"/>
    <property type="match status" value="1"/>
</dbReference>
<dbReference type="InterPro" id="IPR013936">
    <property type="entry name" value="CRT-like"/>
</dbReference>
<comment type="similarity">
    <text evidence="2">Belongs to the CRT-like transporter family.</text>
</comment>
<feature type="region of interest" description="Disordered" evidence="7">
    <location>
        <begin position="378"/>
        <end position="407"/>
    </location>
</feature>
<sequence length="407" mass="43215">MAKPDDDADPPSLASRVWIGTLVAAVGVLGMIDSFTSMIRSKAFGESNYIVTLYNAILQTAVYLAAYAALTARGCLPAGQLTSLFRSDGWRWRQLGLARLLLVAAMADVADQVTGFTAQGYLSTLAYALSNQASVPFTVLASCLVLRTRYTPLELLCVLVVVGGAVGAVALHSRDEPIDVKWAVFAALTTSFAAFSYVLKEKVFREYAPSAAPLLPRRGGGERLSFVTVGLVVNGIGLLTCLPILMVNTQLVQLGLHANQTGFAQALACLGECEHAAAAFAAYAAADLLWNASLLLLTSHGSALLAFLALKLKVPLIALFDGLDWPLLGSQPTSSKQWLALAVMGLGIAGYQWATHRKLRRLATSPLASLSSLSPLPLLPTSEEQTDEAVAEDHSSATRQAIDQQAR</sequence>
<feature type="transmembrane region" description="Helical" evidence="8">
    <location>
        <begin position="153"/>
        <end position="170"/>
    </location>
</feature>
<feature type="transmembrane region" description="Helical" evidence="8">
    <location>
        <begin position="48"/>
        <end position="70"/>
    </location>
</feature>
<dbReference type="GO" id="GO:0016020">
    <property type="term" value="C:membrane"/>
    <property type="evidence" value="ECO:0007669"/>
    <property type="project" value="UniProtKB-SubCell"/>
</dbReference>
<keyword evidence="6 8" id="KW-0472">Membrane</keyword>
<protein>
    <recommendedName>
        <fullName evidence="11">EamA domain-containing protein</fullName>
    </recommendedName>
</protein>
<evidence type="ECO:0000256" key="4">
    <source>
        <dbReference type="ARBA" id="ARBA00022692"/>
    </source>
</evidence>
<dbReference type="AlphaFoldDB" id="A0AB34JHS6"/>
<feature type="transmembrane region" description="Helical" evidence="8">
    <location>
        <begin position="125"/>
        <end position="146"/>
    </location>
</feature>
<keyword evidence="5 8" id="KW-1133">Transmembrane helix</keyword>
<reference evidence="9 10" key="1">
    <citation type="journal article" date="2024" name="Science">
        <title>Giant polyketide synthase enzymes in the biosynthesis of giant marine polyether toxins.</title>
        <authorList>
            <person name="Fallon T.R."/>
            <person name="Shende V.V."/>
            <person name="Wierzbicki I.H."/>
            <person name="Pendleton A.L."/>
            <person name="Watervoot N.F."/>
            <person name="Auber R.P."/>
            <person name="Gonzalez D.J."/>
            <person name="Wisecaver J.H."/>
            <person name="Moore B.S."/>
        </authorList>
    </citation>
    <scope>NUCLEOTIDE SEQUENCE [LARGE SCALE GENOMIC DNA]</scope>
    <source>
        <strain evidence="9 10">12B1</strain>
    </source>
</reference>
<comment type="caution">
    <text evidence="9">The sequence shown here is derived from an EMBL/GenBank/DDBJ whole genome shotgun (WGS) entry which is preliminary data.</text>
</comment>
<evidence type="ECO:0000256" key="7">
    <source>
        <dbReference type="SAM" id="MobiDB-lite"/>
    </source>
</evidence>
<feature type="transmembrane region" description="Helical" evidence="8">
    <location>
        <begin position="182"/>
        <end position="199"/>
    </location>
</feature>
<dbReference type="Proteomes" id="UP001515480">
    <property type="component" value="Unassembled WGS sequence"/>
</dbReference>
<keyword evidence="4 8" id="KW-0812">Transmembrane</keyword>
<organism evidence="9 10">
    <name type="scientific">Prymnesium parvum</name>
    <name type="common">Toxic golden alga</name>
    <dbReference type="NCBI Taxonomy" id="97485"/>
    <lineage>
        <taxon>Eukaryota</taxon>
        <taxon>Haptista</taxon>
        <taxon>Haptophyta</taxon>
        <taxon>Prymnesiophyceae</taxon>
        <taxon>Prymnesiales</taxon>
        <taxon>Prymnesiaceae</taxon>
        <taxon>Prymnesium</taxon>
    </lineage>
</organism>
<evidence type="ECO:0000256" key="5">
    <source>
        <dbReference type="ARBA" id="ARBA00022989"/>
    </source>
</evidence>
<dbReference type="EMBL" id="JBGBPQ010000007">
    <property type="protein sequence ID" value="KAL1521444.1"/>
    <property type="molecule type" value="Genomic_DNA"/>
</dbReference>
<keyword evidence="10" id="KW-1185">Reference proteome</keyword>
<feature type="transmembrane region" description="Helical" evidence="8">
    <location>
        <begin position="335"/>
        <end position="354"/>
    </location>
</feature>
<accession>A0AB34JHS6</accession>
<gene>
    <name evidence="9" type="ORF">AB1Y20_021108</name>
</gene>